<keyword evidence="2" id="KW-1185">Reference proteome</keyword>
<gene>
    <name evidence="1" type="ORF">OKIOD_LOCUS13388</name>
</gene>
<accession>A0ABN7T710</accession>
<sequence>MERKLLVTDGCAQFSTDSVSTNGRTFKWKVFRFTTSQEIHFEFSQLICDVYDNVFCNGVSNCSLVGNDALFSSLTSNSRKRRSASRETAILRHEF</sequence>
<dbReference type="EMBL" id="OU015567">
    <property type="protein sequence ID" value="CAG5110197.1"/>
    <property type="molecule type" value="Genomic_DNA"/>
</dbReference>
<evidence type="ECO:0000313" key="2">
    <source>
        <dbReference type="Proteomes" id="UP001158576"/>
    </source>
</evidence>
<evidence type="ECO:0000313" key="1">
    <source>
        <dbReference type="EMBL" id="CAG5110197.1"/>
    </source>
</evidence>
<reference evidence="1 2" key="1">
    <citation type="submission" date="2021-04" db="EMBL/GenBank/DDBJ databases">
        <authorList>
            <person name="Bliznina A."/>
        </authorList>
    </citation>
    <scope>NUCLEOTIDE SEQUENCE [LARGE SCALE GENOMIC DNA]</scope>
</reference>
<proteinExistence type="predicted"/>
<organism evidence="1 2">
    <name type="scientific">Oikopleura dioica</name>
    <name type="common">Tunicate</name>
    <dbReference type="NCBI Taxonomy" id="34765"/>
    <lineage>
        <taxon>Eukaryota</taxon>
        <taxon>Metazoa</taxon>
        <taxon>Chordata</taxon>
        <taxon>Tunicata</taxon>
        <taxon>Appendicularia</taxon>
        <taxon>Copelata</taxon>
        <taxon>Oikopleuridae</taxon>
        <taxon>Oikopleura</taxon>
    </lineage>
</organism>
<dbReference type="Proteomes" id="UP001158576">
    <property type="component" value="Chromosome 2"/>
</dbReference>
<protein>
    <submittedName>
        <fullName evidence="1">Oidioi.mRNA.OKI2018_I69.chr2.g4623.t1.cds</fullName>
    </submittedName>
</protein>
<name>A0ABN7T710_OIKDI</name>